<feature type="site" description="Could be important to modulate the pK values of the two catalytic cysteine residues" evidence="8">
    <location>
        <position position="199"/>
    </location>
</feature>
<evidence type="ECO:0000313" key="10">
    <source>
        <dbReference type="EMBL" id="KXB08986.1"/>
    </source>
</evidence>
<reference evidence="10 11" key="1">
    <citation type="journal article" date="2016" name="Sci. Rep.">
        <title>Metabolic traits of an uncultured archaeal lineage -MSBL1- from brine pools of the Red Sea.</title>
        <authorList>
            <person name="Mwirichia R."/>
            <person name="Alam I."/>
            <person name="Rashid M."/>
            <person name="Vinu M."/>
            <person name="Ba-Alawi W."/>
            <person name="Anthony Kamau A."/>
            <person name="Kamanda Ngugi D."/>
            <person name="Goker M."/>
            <person name="Klenk H.P."/>
            <person name="Bajic V."/>
            <person name="Stingl U."/>
        </authorList>
    </citation>
    <scope>NUCLEOTIDE SEQUENCE [LARGE SCALE GENOMIC DNA]</scope>
    <source>
        <strain evidence="10">SCGC-AAA382M17</strain>
    </source>
</reference>
<organism evidence="10 11">
    <name type="scientific">candidate division MSBL1 archaeon SCGC-AAA382M17</name>
    <dbReference type="NCBI Taxonomy" id="1698284"/>
    <lineage>
        <taxon>Archaea</taxon>
        <taxon>Methanobacteriati</taxon>
        <taxon>Methanobacteriota</taxon>
        <taxon>candidate division MSBL1</taxon>
    </lineage>
</organism>
<gene>
    <name evidence="8" type="primary">dapF</name>
    <name evidence="10" type="ORF">AKJ55_00075</name>
</gene>
<feature type="binding site" evidence="8">
    <location>
        <begin position="199"/>
        <end position="200"/>
    </location>
    <ligand>
        <name>substrate</name>
    </ligand>
</feature>
<protein>
    <recommendedName>
        <fullName evidence="3 8">Diaminopimelate epimerase</fullName>
        <shortName evidence="8">DAP epimerase</shortName>
        <ecNumber evidence="3 8">5.1.1.7</ecNumber>
    </recommendedName>
    <alternativeName>
        <fullName evidence="8">PLP-independent amino acid racemase</fullName>
    </alternativeName>
</protein>
<comment type="catalytic activity">
    <reaction evidence="7 8">
        <text>(2S,6S)-2,6-diaminopimelate = meso-2,6-diaminopimelate</text>
        <dbReference type="Rhea" id="RHEA:15393"/>
        <dbReference type="ChEBI" id="CHEBI:57609"/>
        <dbReference type="ChEBI" id="CHEBI:57791"/>
        <dbReference type="EC" id="5.1.1.7"/>
    </reaction>
</comment>
<dbReference type="Proteomes" id="UP000070633">
    <property type="component" value="Unassembled WGS sequence"/>
</dbReference>
<dbReference type="InterPro" id="IPR001653">
    <property type="entry name" value="DAP_epimerase_DapF"/>
</dbReference>
<keyword evidence="8" id="KW-0963">Cytoplasm</keyword>
<evidence type="ECO:0000313" key="11">
    <source>
        <dbReference type="Proteomes" id="UP000070633"/>
    </source>
</evidence>
<dbReference type="SUPFAM" id="SSF54506">
    <property type="entry name" value="Diaminopimelate epimerase-like"/>
    <property type="match status" value="2"/>
</dbReference>
<dbReference type="PROSITE" id="PS01326">
    <property type="entry name" value="DAP_EPIMERASE"/>
    <property type="match status" value="1"/>
</dbReference>
<sequence>MKITKMHGLGNSQILVKDLEGNLEKKENLSYNEIARALCDQNYGIGSDQMLIINSSKKADFQMRVFNRDGGEAEMCGNGIRCVAKYLHDRELVGEKISIETLAGIKELRINSENEAKSIDVNMGVGKIIEEEKKVNGFEGTFVSVGNPHFVIFTDEASEDLARKKGPSLEKASEFQPKRTNVEFAKIVSENCLEVYVWERGAGLTLACGTGACATAFASKSLGHTDSEVEVKLLGGSLEVTIDENSEIRMKGPAEYILEGKVFDVSKIHSNL</sequence>
<evidence type="ECO:0000256" key="6">
    <source>
        <dbReference type="ARBA" id="ARBA00023235"/>
    </source>
</evidence>
<comment type="function">
    <text evidence="8">Catalyzes the stereoinversion of LL-2,6-diaminopimelate (L,L-DAP) to meso-diaminopimelate (meso-DAP), a precursor of L-lysine.</text>
</comment>
<feature type="binding site" evidence="8">
    <location>
        <begin position="209"/>
        <end position="210"/>
    </location>
    <ligand>
        <name>substrate</name>
    </ligand>
</feature>
<keyword evidence="6 8" id="KW-0413">Isomerase</keyword>
<feature type="active site" description="Proton donor" evidence="8">
    <location>
        <position position="76"/>
    </location>
</feature>
<feature type="active site" evidence="9">
    <location>
        <position position="76"/>
    </location>
</feature>
<dbReference type="EC" id="5.1.1.7" evidence="3 8"/>
<feature type="binding site" evidence="8">
    <location>
        <position position="49"/>
    </location>
    <ligand>
        <name>substrate</name>
    </ligand>
</feature>
<dbReference type="Gene3D" id="3.10.310.10">
    <property type="entry name" value="Diaminopimelate Epimerase, Chain A, domain 1"/>
    <property type="match status" value="2"/>
</dbReference>
<comment type="subcellular location">
    <subcellularLocation>
        <location evidence="8">Cytoplasm</location>
    </subcellularLocation>
</comment>
<feature type="binding site" evidence="8">
    <location>
        <position position="67"/>
    </location>
    <ligand>
        <name>substrate</name>
    </ligand>
</feature>
<dbReference type="HAMAP" id="MF_00197">
    <property type="entry name" value="DAP_epimerase"/>
    <property type="match status" value="1"/>
</dbReference>
<dbReference type="NCBIfam" id="TIGR00652">
    <property type="entry name" value="DapF"/>
    <property type="match status" value="1"/>
</dbReference>
<comment type="similarity">
    <text evidence="2 8">Belongs to the diaminopimelate epimerase family.</text>
</comment>
<evidence type="ECO:0000256" key="4">
    <source>
        <dbReference type="ARBA" id="ARBA00022605"/>
    </source>
</evidence>
<feature type="binding site" evidence="8">
    <location>
        <position position="147"/>
    </location>
    <ligand>
        <name>substrate</name>
    </ligand>
</feature>
<dbReference type="PANTHER" id="PTHR31689">
    <property type="entry name" value="DIAMINOPIMELATE EPIMERASE, CHLOROPLASTIC"/>
    <property type="match status" value="1"/>
</dbReference>
<evidence type="ECO:0000256" key="1">
    <source>
        <dbReference type="ARBA" id="ARBA00005196"/>
    </source>
</evidence>
<feature type="binding site" evidence="8">
    <location>
        <position position="181"/>
    </location>
    <ligand>
        <name>substrate</name>
    </ligand>
</feature>
<comment type="caution">
    <text evidence="10">The sequence shown here is derived from an EMBL/GenBank/DDBJ whole genome shotgun (WGS) entry which is preliminary data.</text>
</comment>
<keyword evidence="4 8" id="KW-0028">Amino-acid biosynthesis</keyword>
<keyword evidence="5 8" id="KW-0457">Lysine biosynthesis</keyword>
<evidence type="ECO:0000256" key="8">
    <source>
        <dbReference type="HAMAP-Rule" id="MF_00197"/>
    </source>
</evidence>
<feature type="binding site" evidence="8">
    <location>
        <position position="11"/>
    </location>
    <ligand>
        <name>substrate</name>
    </ligand>
</feature>
<name>A0ABR5TL12_9EURY</name>
<comment type="subunit">
    <text evidence="8">Homodimer.</text>
</comment>
<feature type="active site" description="Proton acceptor" evidence="8">
    <location>
        <position position="208"/>
    </location>
</feature>
<feature type="site" description="Could be important to modulate the pK values of the two catalytic cysteine residues" evidence="8">
    <location>
        <position position="149"/>
    </location>
</feature>
<evidence type="ECO:0000256" key="9">
    <source>
        <dbReference type="PROSITE-ProRule" id="PRU10125"/>
    </source>
</evidence>
<dbReference type="Pfam" id="PF01678">
    <property type="entry name" value="DAP_epimerase"/>
    <property type="match status" value="2"/>
</dbReference>
<proteinExistence type="inferred from homology"/>
<evidence type="ECO:0000256" key="5">
    <source>
        <dbReference type="ARBA" id="ARBA00023154"/>
    </source>
</evidence>
<dbReference type="PANTHER" id="PTHR31689:SF0">
    <property type="entry name" value="DIAMINOPIMELATE EPIMERASE"/>
    <property type="match status" value="1"/>
</dbReference>
<evidence type="ECO:0000256" key="2">
    <source>
        <dbReference type="ARBA" id="ARBA00010219"/>
    </source>
</evidence>
<keyword evidence="11" id="KW-1185">Reference proteome</keyword>
<accession>A0ABR5TL12</accession>
<dbReference type="EMBL" id="LHYI01000001">
    <property type="protein sequence ID" value="KXB08986.1"/>
    <property type="molecule type" value="Genomic_DNA"/>
</dbReference>
<comment type="pathway">
    <text evidence="1 8">Amino-acid biosynthesis; L-lysine biosynthesis via DAP pathway; DL-2,6-diaminopimelate from LL-2,6-diaminopimelate: step 1/1.</text>
</comment>
<evidence type="ECO:0000256" key="7">
    <source>
        <dbReference type="ARBA" id="ARBA00051712"/>
    </source>
</evidence>
<dbReference type="InterPro" id="IPR018510">
    <property type="entry name" value="DAP_epimerase_AS"/>
</dbReference>
<evidence type="ECO:0000256" key="3">
    <source>
        <dbReference type="ARBA" id="ARBA00013080"/>
    </source>
</evidence>
<feature type="binding site" evidence="8">
    <location>
        <begin position="77"/>
        <end position="78"/>
    </location>
    <ligand>
        <name>substrate</name>
    </ligand>
</feature>